<feature type="domain" description="Helicase C-terminal" evidence="8">
    <location>
        <begin position="229"/>
        <end position="369"/>
    </location>
</feature>
<dbReference type="InterPro" id="IPR014001">
    <property type="entry name" value="Helicase_ATP-bd"/>
</dbReference>
<evidence type="ECO:0000313" key="10">
    <source>
        <dbReference type="EMBL" id="PPE04453.1"/>
    </source>
</evidence>
<dbReference type="PROSITE" id="PS51194">
    <property type="entry name" value="HELICASE_CTER"/>
    <property type="match status" value="1"/>
</dbReference>
<feature type="domain" description="DEAD-box RNA helicase Q" evidence="9">
    <location>
        <begin position="1"/>
        <end position="29"/>
    </location>
</feature>
<dbReference type="Gene3D" id="3.40.50.300">
    <property type="entry name" value="P-loop containing nucleotide triphosphate hydrolases"/>
    <property type="match status" value="2"/>
</dbReference>
<gene>
    <name evidence="10" type="primary">deaD</name>
    <name evidence="10" type="ORF">EELLY_v1c01280</name>
</gene>
<evidence type="ECO:0000259" key="8">
    <source>
        <dbReference type="PROSITE" id="PS51194"/>
    </source>
</evidence>
<dbReference type="SUPFAM" id="SSF52540">
    <property type="entry name" value="P-loop containing nucleoside triphosphate hydrolases"/>
    <property type="match status" value="1"/>
</dbReference>
<evidence type="ECO:0000256" key="4">
    <source>
        <dbReference type="ARBA" id="ARBA00022840"/>
    </source>
</evidence>
<dbReference type="Proteomes" id="UP000239010">
    <property type="component" value="Unassembled WGS sequence"/>
</dbReference>
<keyword evidence="3 10" id="KW-0347">Helicase</keyword>
<sequence>MSFEKFKLKATLLLALTKINFKLPTDVQNASIPFLLENGNVFIKSSTGSGKTAAFLLPILNKINTESEKIQSLIMTPTRELAVQIYDQLKIFSQEMKSLSTALLIGGVSYNPQLEQLKNAQIIVGTPGRVTDLLSQNKFDLNNVETLVLDEVDEILKYGFKKDIDIVFGAIPKYCQIGLFSATKNKRIDELMKEQIREFKILELNNELKVNSQIENKYIFVKNLDKYKTLIHVIDQLESRKTIIFVNTKLESFNVYNYLIKNNIAAEVINGDKTQFARLSAVNNFKSGKVKVLVATDVVGRGFDVKDIDLVINFELSDDNEDFVHRIGRTGRHDNFGTSVTFIKNATALYKLNEITQEFNIIVKEYFLS</sequence>
<evidence type="ECO:0000259" key="7">
    <source>
        <dbReference type="PROSITE" id="PS51192"/>
    </source>
</evidence>
<protein>
    <submittedName>
        <fullName evidence="10">DEAD-box ATP-dependent RNA helicase</fullName>
    </submittedName>
</protein>
<dbReference type="Pfam" id="PF00270">
    <property type="entry name" value="DEAD"/>
    <property type="match status" value="1"/>
</dbReference>
<dbReference type="EMBL" id="PHND01000001">
    <property type="protein sequence ID" value="PPE04453.1"/>
    <property type="molecule type" value="Genomic_DNA"/>
</dbReference>
<dbReference type="GO" id="GO:0016787">
    <property type="term" value="F:hydrolase activity"/>
    <property type="evidence" value="ECO:0007669"/>
    <property type="project" value="UniProtKB-KW"/>
</dbReference>
<dbReference type="PANTHER" id="PTHR47959">
    <property type="entry name" value="ATP-DEPENDENT RNA HELICASE RHLE-RELATED"/>
    <property type="match status" value="1"/>
</dbReference>
<dbReference type="PROSITE" id="PS51195">
    <property type="entry name" value="Q_MOTIF"/>
    <property type="match status" value="1"/>
</dbReference>
<dbReference type="PROSITE" id="PS51192">
    <property type="entry name" value="HELICASE_ATP_BIND_1"/>
    <property type="match status" value="1"/>
</dbReference>
<dbReference type="GO" id="GO:0003724">
    <property type="term" value="F:RNA helicase activity"/>
    <property type="evidence" value="ECO:0007669"/>
    <property type="project" value="InterPro"/>
</dbReference>
<dbReference type="CDD" id="cd18787">
    <property type="entry name" value="SF2_C_DEAD"/>
    <property type="match status" value="1"/>
</dbReference>
<dbReference type="InterPro" id="IPR014014">
    <property type="entry name" value="RNA_helicase_DEAD_Q_motif"/>
</dbReference>
<keyword evidence="2" id="KW-0378">Hydrolase</keyword>
<dbReference type="PANTHER" id="PTHR47959:SF1">
    <property type="entry name" value="ATP-DEPENDENT RNA HELICASE DBPA"/>
    <property type="match status" value="1"/>
</dbReference>
<keyword evidence="4" id="KW-0067">ATP-binding</keyword>
<dbReference type="GO" id="GO:0005524">
    <property type="term" value="F:ATP binding"/>
    <property type="evidence" value="ECO:0007669"/>
    <property type="project" value="UniProtKB-KW"/>
</dbReference>
<evidence type="ECO:0000256" key="3">
    <source>
        <dbReference type="ARBA" id="ARBA00022806"/>
    </source>
</evidence>
<dbReference type="AlphaFoldDB" id="A0A8E2QWZ6"/>
<keyword evidence="11" id="KW-1185">Reference proteome</keyword>
<dbReference type="InterPro" id="IPR050079">
    <property type="entry name" value="DEAD_box_RNA_helicase"/>
</dbReference>
<organism evidence="10 11">
    <name type="scientific">Entomoplasma ellychniae</name>
    <dbReference type="NCBI Taxonomy" id="2114"/>
    <lineage>
        <taxon>Bacteria</taxon>
        <taxon>Bacillati</taxon>
        <taxon>Mycoplasmatota</taxon>
        <taxon>Mollicutes</taxon>
        <taxon>Entomoplasmatales</taxon>
        <taxon>Entomoplasmataceae</taxon>
        <taxon>Entomoplasma</taxon>
    </lineage>
</organism>
<dbReference type="InterPro" id="IPR001650">
    <property type="entry name" value="Helicase_C-like"/>
</dbReference>
<evidence type="ECO:0000256" key="2">
    <source>
        <dbReference type="ARBA" id="ARBA00022801"/>
    </source>
</evidence>
<feature type="domain" description="Helicase ATP-binding" evidence="7">
    <location>
        <begin position="32"/>
        <end position="202"/>
    </location>
</feature>
<keyword evidence="1" id="KW-0547">Nucleotide-binding</keyword>
<evidence type="ECO:0000256" key="1">
    <source>
        <dbReference type="ARBA" id="ARBA00022741"/>
    </source>
</evidence>
<dbReference type="InterPro" id="IPR027417">
    <property type="entry name" value="P-loop_NTPase"/>
</dbReference>
<dbReference type="GO" id="GO:0005829">
    <property type="term" value="C:cytosol"/>
    <property type="evidence" value="ECO:0007669"/>
    <property type="project" value="TreeGrafter"/>
</dbReference>
<dbReference type="CDD" id="cd00268">
    <property type="entry name" value="DEADc"/>
    <property type="match status" value="1"/>
</dbReference>
<evidence type="ECO:0000256" key="5">
    <source>
        <dbReference type="ARBA" id="ARBA00038437"/>
    </source>
</evidence>
<dbReference type="InterPro" id="IPR011545">
    <property type="entry name" value="DEAD/DEAH_box_helicase_dom"/>
</dbReference>
<comment type="caution">
    <text evidence="10">The sequence shown here is derived from an EMBL/GenBank/DDBJ whole genome shotgun (WGS) entry which is preliminary data.</text>
</comment>
<evidence type="ECO:0000259" key="9">
    <source>
        <dbReference type="PROSITE" id="PS51195"/>
    </source>
</evidence>
<dbReference type="RefSeq" id="WP_104205600.1">
    <property type="nucleotide sequence ID" value="NZ_PHND01000001.1"/>
</dbReference>
<reference evidence="10 11" key="1">
    <citation type="submission" date="2017-11" db="EMBL/GenBank/DDBJ databases">
        <title>Genome sequence of Entomoplasma ellychniae ELCN-1 (ATCC 43707).</title>
        <authorList>
            <person name="Lo W.-S."/>
            <person name="Gasparich G.E."/>
            <person name="Kuo C.-H."/>
        </authorList>
    </citation>
    <scope>NUCLEOTIDE SEQUENCE [LARGE SCALE GENOMIC DNA]</scope>
    <source>
        <strain evidence="10 11">ELCN-1</strain>
    </source>
</reference>
<dbReference type="SMART" id="SM00490">
    <property type="entry name" value="HELICc"/>
    <property type="match status" value="1"/>
</dbReference>
<proteinExistence type="inferred from homology"/>
<dbReference type="InterPro" id="IPR044742">
    <property type="entry name" value="DEAD/DEAH_RhlB"/>
</dbReference>
<comment type="similarity">
    <text evidence="5">Belongs to the DEAD box helicase family.</text>
</comment>
<evidence type="ECO:0000256" key="6">
    <source>
        <dbReference type="PROSITE-ProRule" id="PRU00552"/>
    </source>
</evidence>
<accession>A0A8E2QWZ6</accession>
<dbReference type="GO" id="GO:0003676">
    <property type="term" value="F:nucleic acid binding"/>
    <property type="evidence" value="ECO:0007669"/>
    <property type="project" value="InterPro"/>
</dbReference>
<dbReference type="Pfam" id="PF00271">
    <property type="entry name" value="Helicase_C"/>
    <property type="match status" value="1"/>
</dbReference>
<name>A0A8E2QWZ6_9MOLU</name>
<evidence type="ECO:0000313" key="11">
    <source>
        <dbReference type="Proteomes" id="UP000239010"/>
    </source>
</evidence>
<feature type="short sequence motif" description="Q motif" evidence="6">
    <location>
        <begin position="1"/>
        <end position="29"/>
    </location>
</feature>
<dbReference type="SMART" id="SM00487">
    <property type="entry name" value="DEXDc"/>
    <property type="match status" value="1"/>
</dbReference>